<comment type="cofactor">
    <cofactor evidence="12">
        <name>[2Fe-2S] cluster</name>
        <dbReference type="ChEBI" id="CHEBI:190135"/>
    </cofactor>
</comment>
<organism evidence="17">
    <name type="scientific">Aegilops tauschii</name>
    <name type="common">Tausch's goatgrass</name>
    <name type="synonym">Aegilops squarrosa</name>
    <dbReference type="NCBI Taxonomy" id="37682"/>
    <lineage>
        <taxon>Eukaryota</taxon>
        <taxon>Viridiplantae</taxon>
        <taxon>Streptophyta</taxon>
        <taxon>Embryophyta</taxon>
        <taxon>Tracheophyta</taxon>
        <taxon>Spermatophyta</taxon>
        <taxon>Magnoliopsida</taxon>
        <taxon>Liliopsida</taxon>
        <taxon>Poales</taxon>
        <taxon>Poaceae</taxon>
        <taxon>BOP clade</taxon>
        <taxon>Pooideae</taxon>
        <taxon>Triticodae</taxon>
        <taxon>Triticeae</taxon>
        <taxon>Triticinae</taxon>
        <taxon>Aegilops</taxon>
    </lineage>
</organism>
<dbReference type="PROSITE" id="PS51085">
    <property type="entry name" value="2FE2S_FER_2"/>
    <property type="match status" value="1"/>
</dbReference>
<sequence length="1646" mass="176960">MASSTPPSAALFAVNGQRFELRGGDDPGATLLDFIRTRTRFTGPKLGCGEGGCGACVVLLSTYDAAADQVSHAAVSSCLALVHGLHHCAVTTTEGLGNSRDGLHAVHARFAGFHAPQGGLCTPGMCMSLAAALAGAEGKGSGPPPREGFSRLTSADAERAVVGNLCRCTGYRPIADACKSFAADVDLEDLGLNSFWKKGDAHVDKLPPYKEGSIGAFPEFLKAEIIASLRVDKCMSATVMVGSESSWHRPRSVEEYYRLIASDSFDGSGTKVVAGNTSSGVYREAEVYDRYIDLRDIPELNSVSKDSEGVQIGAATSISRVIEILRREGDDCKDVIFGKIADHMEKVSSYYVRNTATLGGNLVMAQRDEFPSDIATILLAAGSSVCIQVSSGKLNVTLDEFLEMPPCDYKALLLSISLPRCTPENVSSSAGAVNMTGDKTESSLLFETYRAAPRPLGNAVAYLNCAFFAQISSDESSGSLILEKLHLAFGAFGTRHAIRARDVEKYLVGKPISASVLLEACNVLKKSIVPKEGTTHSAYRSSLAVAFLFTFLYPMTKRNVKPARSARLNGHAASDTNGNPNCPPSADIDLSLKETNGVKSGLHSNDHILESCKQIVEIGKDYLPVGIPAKKVGAELQASGEAVYVDDIPSPEGCLYGAFVYSTKPLAHVNSIELDPSLEQLKTVAVITVKDIPKGGVNFGANTIFGPEPLFGDPLTQCAGEPLGIVVAETRNFANIAAKRAVVTYSTETLDSPVLSIEEAVRRCSYFETPPFLLPQNIGDFSKGMEEADQKIYSAEGCFIQVPDESLPKIISIYSFNDSLAETELEGSALGRPDLCGGSYAALCSSLATHVTSARALARLALCRQRSGFRSCTSQVYGWLMVPRVVRVPPALPLKPWPRLPCVAATRGGRGSGEIPQLPRSAGMVVKLNSQYYFYMETQTALAIPDEDNCMVVYSSSQCPEAAQNNIATCLGLPCHSVRVITRRVGGGFGGKAVRSLPIMLNTSCEVQMVATACALAAFKLRRPVRMYLDRKTDMIMTGGRHPMKICYSIGFKSDGKVTGLHVDLFINAGMTMDISPIIPHNFIEALKKYNWGAFSYDAKICKTNISTRSAMRGPGEVQGSYVAEAIIEHVASVLSTDANLVRQRNIHTVESLALFHSECLENALGYTLPSICNQLTASANYQYRSEIIQTFNKTSQWKKRGLSFVPIVHKVLSRPTPGKVSILNDGSIVVEVGGIELGQGLWTKVKQMAAFGLGQLWADRSQDLLERVRVIQADTLSVVQGGWTTGSTTSECSCEAVRLACNIMVDRLKSLKEQLQEKHGKVSWDGLISQDVIVLFSQKLFVRRNLCIIGFYSYVCPITLLSNVVNDLKVEIDLLTGATTVLRSDLIYDCGQSLNPAVDMGQVEGAFVQGIGYFMSEEYVTNTDGLVVSDGTWTYKIPTVDTIPKQFNVELRNSGFHKKRVLSSKASGEPPLLLAASVHCATRDAIAAARKELHCCGSGSSSPSFFELEVPAIMPVVKELCGLDNVEKYLETLKKQGYNVVPFGLPGCGRRCEGAAAVVGCVDPDASAPPPPPFPVRVRVVAALMTFKGGAYATLRRSGVSVWLKVDLFGWSWGVWMLGGGLGGGRRGVRGQNLRLGCGRAAMAT</sequence>
<dbReference type="InterPro" id="IPR002346">
    <property type="entry name" value="Mopterin_DH_FAD-bd"/>
</dbReference>
<feature type="region of interest" description="Disordered" evidence="16">
    <location>
        <begin position="564"/>
        <end position="589"/>
    </location>
</feature>
<dbReference type="InterPro" id="IPR001041">
    <property type="entry name" value="2Fe-2S_ferredoxin-type"/>
</dbReference>
<keyword evidence="11" id="KW-0520">NAD</keyword>
<feature type="binding site" evidence="15">
    <location>
        <position position="56"/>
    </location>
    <ligand>
        <name>[2Fe-2S] cluster</name>
        <dbReference type="ChEBI" id="CHEBI:190135"/>
        <label>1</label>
    </ligand>
</feature>
<evidence type="ECO:0000256" key="6">
    <source>
        <dbReference type="ARBA" id="ARBA00022723"/>
    </source>
</evidence>
<keyword evidence="8" id="KW-0560">Oxidoreductase</keyword>
<dbReference type="SUPFAM" id="SSF55447">
    <property type="entry name" value="CO dehydrogenase flavoprotein C-terminal domain-like"/>
    <property type="match status" value="1"/>
</dbReference>
<feature type="binding site" evidence="15">
    <location>
        <position position="48"/>
    </location>
    <ligand>
        <name>[2Fe-2S] cluster</name>
        <dbReference type="ChEBI" id="CHEBI:190135"/>
        <label>1</label>
    </ligand>
</feature>
<evidence type="ECO:0000256" key="9">
    <source>
        <dbReference type="ARBA" id="ARBA00023004"/>
    </source>
</evidence>
<dbReference type="InterPro" id="IPR036318">
    <property type="entry name" value="FAD-bd_PCMH-like_sf"/>
</dbReference>
<dbReference type="Gene3D" id="3.90.1170.50">
    <property type="entry name" value="Aldehyde oxidase/xanthine dehydrogenase, a/b hammerhead"/>
    <property type="match status" value="1"/>
</dbReference>
<feature type="binding site" evidence="15">
    <location>
        <position position="1113"/>
    </location>
    <ligand>
        <name>Mo-molybdopterin</name>
        <dbReference type="ChEBI" id="CHEBI:71302"/>
    </ligand>
    <ligandPart>
        <name>Mo</name>
        <dbReference type="ChEBI" id="CHEBI:28685"/>
    </ligandPart>
</feature>
<dbReference type="InterPro" id="IPR002888">
    <property type="entry name" value="2Fe-2S-bd"/>
</dbReference>
<dbReference type="InterPro" id="IPR016169">
    <property type="entry name" value="FAD-bd_PCMH_sub2"/>
</dbReference>
<reference evidence="17" key="1">
    <citation type="submission" date="2015-06" db="UniProtKB">
        <authorList>
            <consortium name="EnsemblPlants"/>
        </authorList>
    </citation>
    <scope>IDENTIFICATION</scope>
</reference>
<dbReference type="SUPFAM" id="SSF47741">
    <property type="entry name" value="CO dehydrogenase ISP C-domain like"/>
    <property type="match status" value="1"/>
</dbReference>
<dbReference type="GO" id="GO:0071949">
    <property type="term" value="F:FAD binding"/>
    <property type="evidence" value="ECO:0007669"/>
    <property type="project" value="InterPro"/>
</dbReference>
<dbReference type="InterPro" id="IPR016208">
    <property type="entry name" value="Ald_Oxase/xanthine_DH-like"/>
</dbReference>
<dbReference type="Pfam" id="PF00941">
    <property type="entry name" value="FAD_binding_5"/>
    <property type="match status" value="1"/>
</dbReference>
<keyword evidence="7 14" id="KW-0274">FAD</keyword>
<dbReference type="PROSITE" id="PS51387">
    <property type="entry name" value="FAD_PCMH"/>
    <property type="match status" value="1"/>
</dbReference>
<proteinExistence type="inferred from homology"/>
<evidence type="ECO:0000256" key="16">
    <source>
        <dbReference type="SAM" id="MobiDB-lite"/>
    </source>
</evidence>
<dbReference type="SUPFAM" id="SSF54665">
    <property type="entry name" value="CO dehydrogenase molybdoprotein N-domain-like"/>
    <property type="match status" value="1"/>
</dbReference>
<feature type="binding site" evidence="15">
    <location>
        <position position="166"/>
    </location>
    <ligand>
        <name>[2Fe-2S] cluster</name>
        <dbReference type="ChEBI" id="CHEBI:190135"/>
        <label>2</label>
    </ligand>
</feature>
<dbReference type="PIRSF" id="PIRSF000127">
    <property type="entry name" value="Xanthine_DH"/>
    <property type="match status" value="1"/>
</dbReference>
<comment type="cofactor">
    <cofactor evidence="15">
        <name>[2Fe-2S] cluster</name>
        <dbReference type="ChEBI" id="CHEBI:190135"/>
    </cofactor>
    <text evidence="15">Binds 2 [2Fe-2S] clusters.</text>
</comment>
<dbReference type="InterPro" id="IPR012675">
    <property type="entry name" value="Beta-grasp_dom_sf"/>
</dbReference>
<dbReference type="InterPro" id="IPR037165">
    <property type="entry name" value="AldOxase/xan_DH_Mopterin-bd_sf"/>
</dbReference>
<evidence type="ECO:0000256" key="8">
    <source>
        <dbReference type="ARBA" id="ARBA00023002"/>
    </source>
</evidence>
<dbReference type="GO" id="GO:0016491">
    <property type="term" value="F:oxidoreductase activity"/>
    <property type="evidence" value="ECO:0007669"/>
    <property type="project" value="UniProtKB-KW"/>
</dbReference>
<dbReference type="EnsemblPlants" id="EMT16136">
    <property type="protein sequence ID" value="EMT16136"/>
    <property type="gene ID" value="F775_05315"/>
</dbReference>
<feature type="binding site" evidence="15">
    <location>
        <position position="53"/>
    </location>
    <ligand>
        <name>[2Fe-2S] cluster</name>
        <dbReference type="ChEBI" id="CHEBI:190135"/>
        <label>1</label>
    </ligand>
</feature>
<comment type="cofactor">
    <cofactor evidence="1 14">
        <name>FAD</name>
        <dbReference type="ChEBI" id="CHEBI:57692"/>
    </cofactor>
</comment>
<feature type="binding site" evidence="15">
    <location>
        <position position="989"/>
    </location>
    <ligand>
        <name>Mo-molybdopterin</name>
        <dbReference type="ChEBI" id="CHEBI:71302"/>
    </ligand>
    <ligandPart>
        <name>Mo</name>
        <dbReference type="ChEBI" id="CHEBI:28685"/>
    </ligandPart>
</feature>
<name>R7W5N8_AEGTA</name>
<dbReference type="GO" id="GO:0005506">
    <property type="term" value="F:iron ion binding"/>
    <property type="evidence" value="ECO:0007669"/>
    <property type="project" value="InterPro"/>
</dbReference>
<feature type="binding site" evidence="15">
    <location>
        <position position="168"/>
    </location>
    <ligand>
        <name>[2Fe-2S] cluster</name>
        <dbReference type="ChEBI" id="CHEBI:190135"/>
        <label>2</label>
    </ligand>
</feature>
<keyword evidence="3 15" id="KW-0500">Molybdenum</keyword>
<dbReference type="Gene3D" id="3.30.390.50">
    <property type="entry name" value="CO dehydrogenase flavoprotein, C-terminal domain"/>
    <property type="match status" value="1"/>
</dbReference>
<dbReference type="SMART" id="SM01008">
    <property type="entry name" value="Ald_Xan_dh_C"/>
    <property type="match status" value="1"/>
</dbReference>
<evidence type="ECO:0000256" key="13">
    <source>
        <dbReference type="PIRSR" id="PIRSR000127-1"/>
    </source>
</evidence>
<comment type="cofactor">
    <cofactor evidence="15">
        <name>Mo-molybdopterin</name>
        <dbReference type="ChEBI" id="CHEBI:71302"/>
    </cofactor>
    <text evidence="15">Binds 1 Mo-molybdopterin (Mo-MPT) cofactor per subunit.</text>
</comment>
<evidence type="ECO:0000256" key="11">
    <source>
        <dbReference type="ARBA" id="ARBA00023027"/>
    </source>
</evidence>
<dbReference type="SUPFAM" id="SSF56003">
    <property type="entry name" value="Molybdenum cofactor-binding domain"/>
    <property type="match status" value="1"/>
</dbReference>
<dbReference type="SUPFAM" id="SSF56176">
    <property type="entry name" value="FAD-binding/transporter-associated domain-like"/>
    <property type="match status" value="1"/>
</dbReference>
<dbReference type="InterPro" id="IPR016166">
    <property type="entry name" value="FAD-bd_PCMH"/>
</dbReference>
<dbReference type="Pfam" id="PF03450">
    <property type="entry name" value="CO_deh_flav_C"/>
    <property type="match status" value="1"/>
</dbReference>
<feature type="binding site" evidence="14">
    <location>
        <position position="373"/>
    </location>
    <ligand>
        <name>FAD</name>
        <dbReference type="ChEBI" id="CHEBI:57692"/>
    </ligand>
</feature>
<evidence type="ECO:0000256" key="4">
    <source>
        <dbReference type="ARBA" id="ARBA00022630"/>
    </source>
</evidence>
<dbReference type="InterPro" id="IPR036856">
    <property type="entry name" value="Ald_Oxase/Xan_DH_a/b_sf"/>
</dbReference>
<comment type="similarity">
    <text evidence="2">Belongs to the xanthine dehydrogenase family.</text>
</comment>
<evidence type="ECO:0000256" key="2">
    <source>
        <dbReference type="ARBA" id="ARBA00006849"/>
    </source>
</evidence>
<dbReference type="InterPro" id="IPR046867">
    <property type="entry name" value="AldOxase/xan_DH_MoCoBD2"/>
</dbReference>
<dbReference type="InterPro" id="IPR006058">
    <property type="entry name" value="2Fe2S_fd_BS"/>
</dbReference>
<dbReference type="Gene3D" id="3.30.465.10">
    <property type="match status" value="1"/>
</dbReference>
<protein>
    <submittedName>
        <fullName evidence="17">Putative aldehyde oxidase 4</fullName>
    </submittedName>
</protein>
<dbReference type="InterPro" id="IPR036010">
    <property type="entry name" value="2Fe-2S_ferredoxin-like_sf"/>
</dbReference>
<evidence type="ECO:0000256" key="1">
    <source>
        <dbReference type="ARBA" id="ARBA00001974"/>
    </source>
</evidence>
<dbReference type="GO" id="GO:0051537">
    <property type="term" value="F:2 iron, 2 sulfur cluster binding"/>
    <property type="evidence" value="ECO:0007669"/>
    <property type="project" value="UniProtKB-KW"/>
</dbReference>
<dbReference type="PANTHER" id="PTHR11908:SF132">
    <property type="entry name" value="ALDEHYDE OXIDASE 1-RELATED"/>
    <property type="match status" value="1"/>
</dbReference>
<dbReference type="FunFam" id="3.10.20.30:FF:000012">
    <property type="entry name" value="Xanthine dehydrogenase/oxidase"/>
    <property type="match status" value="1"/>
</dbReference>
<dbReference type="Pfam" id="PF01799">
    <property type="entry name" value="Fer2_2"/>
    <property type="match status" value="1"/>
</dbReference>
<feature type="binding site" evidence="15">
    <location>
        <position position="1287"/>
    </location>
    <ligand>
        <name>Mo-molybdopterin</name>
        <dbReference type="ChEBI" id="CHEBI:71302"/>
    </ligand>
    <ligandPart>
        <name>Mo</name>
        <dbReference type="ChEBI" id="CHEBI:28685"/>
    </ligandPart>
</feature>
<dbReference type="Gene3D" id="3.10.20.30">
    <property type="match status" value="1"/>
</dbReference>
<dbReference type="Gene3D" id="1.10.150.120">
    <property type="entry name" value="[2Fe-2S]-binding domain"/>
    <property type="match status" value="1"/>
</dbReference>
<keyword evidence="6 15" id="KW-0479">Metal-binding</keyword>
<feature type="active site" description="Proton acceptor" evidence="13">
    <location>
        <position position="1470"/>
    </location>
</feature>
<feature type="binding site" evidence="15">
    <location>
        <position position="958"/>
    </location>
    <ligand>
        <name>Mo-molybdopterin</name>
        <dbReference type="ChEBI" id="CHEBI:71302"/>
    </ligand>
    <ligandPart>
        <name>Mo</name>
        <dbReference type="ChEBI" id="CHEBI:28685"/>
    </ligandPart>
</feature>
<dbReference type="Pfam" id="PF02738">
    <property type="entry name" value="MoCoBD_1"/>
    <property type="match status" value="1"/>
</dbReference>
<dbReference type="PROSITE" id="PS00197">
    <property type="entry name" value="2FE2S_FER_1"/>
    <property type="match status" value="1"/>
</dbReference>
<evidence type="ECO:0000256" key="7">
    <source>
        <dbReference type="ARBA" id="ARBA00022827"/>
    </source>
</evidence>
<dbReference type="PANTHER" id="PTHR11908">
    <property type="entry name" value="XANTHINE DEHYDROGENASE"/>
    <property type="match status" value="1"/>
</dbReference>
<keyword evidence="9 15" id="KW-0408">Iron</keyword>
<feature type="binding site" evidence="14">
    <location>
        <position position="450"/>
    </location>
    <ligand>
        <name>FAD</name>
        <dbReference type="ChEBI" id="CHEBI:57692"/>
    </ligand>
</feature>
<dbReference type="InterPro" id="IPR036683">
    <property type="entry name" value="CO_DH_flav_C_dom_sf"/>
</dbReference>
<keyword evidence="4" id="KW-0285">Flavoprotein</keyword>
<dbReference type="Gene3D" id="3.30.365.10">
    <property type="entry name" value="Aldehyde oxidase/xanthine dehydrogenase, molybdopterin binding domain"/>
    <property type="match status" value="4"/>
</dbReference>
<dbReference type="FunFam" id="3.30.365.10:FF:000001">
    <property type="entry name" value="Xanthine dehydrogenase oxidase"/>
    <property type="match status" value="1"/>
</dbReference>
<evidence type="ECO:0000256" key="3">
    <source>
        <dbReference type="ARBA" id="ARBA00022505"/>
    </source>
</evidence>
<evidence type="ECO:0000256" key="15">
    <source>
        <dbReference type="PIRSR" id="PIRSR000127-3"/>
    </source>
</evidence>
<dbReference type="Pfam" id="PF00111">
    <property type="entry name" value="Fer2"/>
    <property type="match status" value="1"/>
</dbReference>
<accession>R7W5N8</accession>
<feature type="binding site" evidence="15">
    <location>
        <position position="121"/>
    </location>
    <ligand>
        <name>[2Fe-2S] cluster</name>
        <dbReference type="ChEBI" id="CHEBI:190135"/>
        <label>2</label>
    </ligand>
</feature>
<evidence type="ECO:0000313" key="17">
    <source>
        <dbReference type="EnsemblPlants" id="EMT16136"/>
    </source>
</evidence>
<dbReference type="InterPro" id="IPR005107">
    <property type="entry name" value="CO_DH_flav_C"/>
</dbReference>
<evidence type="ECO:0000256" key="5">
    <source>
        <dbReference type="ARBA" id="ARBA00022714"/>
    </source>
</evidence>
<dbReference type="SUPFAM" id="SSF54292">
    <property type="entry name" value="2Fe-2S ferredoxin-like"/>
    <property type="match status" value="1"/>
</dbReference>
<evidence type="ECO:0000256" key="14">
    <source>
        <dbReference type="PIRSR" id="PIRSR000127-2"/>
    </source>
</evidence>
<evidence type="ECO:0000256" key="12">
    <source>
        <dbReference type="ARBA" id="ARBA00034078"/>
    </source>
</evidence>
<dbReference type="InterPro" id="IPR008274">
    <property type="entry name" value="AldOxase/xan_DH_MoCoBD1"/>
</dbReference>
<dbReference type="InterPro" id="IPR036884">
    <property type="entry name" value="2Fe-2S-bd_dom_sf"/>
</dbReference>
<keyword evidence="5 15" id="KW-0001">2Fe-2S</keyword>
<dbReference type="InterPro" id="IPR000674">
    <property type="entry name" value="Ald_Oxase/Xan_DH_a/b"/>
</dbReference>
<feature type="binding site" evidence="15">
    <location>
        <position position="78"/>
    </location>
    <ligand>
        <name>[2Fe-2S] cluster</name>
        <dbReference type="ChEBI" id="CHEBI:190135"/>
        <label>1</label>
    </ligand>
</feature>
<keyword evidence="10 15" id="KW-0411">Iron-sulfur</keyword>
<dbReference type="SMART" id="SM01092">
    <property type="entry name" value="CO_deh_flav_C"/>
    <property type="match status" value="1"/>
</dbReference>
<dbReference type="Pfam" id="PF01315">
    <property type="entry name" value="Ald_Xan_dh_C"/>
    <property type="match status" value="1"/>
</dbReference>
<evidence type="ECO:0000256" key="10">
    <source>
        <dbReference type="ARBA" id="ARBA00023014"/>
    </source>
</evidence>
<dbReference type="Pfam" id="PF20256">
    <property type="entry name" value="MoCoBD_2"/>
    <property type="match status" value="1"/>
</dbReference>